<dbReference type="Pfam" id="PF06069">
    <property type="entry name" value="PerC"/>
    <property type="match status" value="1"/>
</dbReference>
<dbReference type="EMBL" id="CP157947">
    <property type="protein sequence ID" value="XBS71133.1"/>
    <property type="molecule type" value="Genomic_DNA"/>
</dbReference>
<proteinExistence type="predicted"/>
<accession>A0AAU7QDB9</accession>
<dbReference type="AlphaFoldDB" id="A0AAU7QDB9"/>
<dbReference type="InterPro" id="IPR024684">
    <property type="entry name" value="Tscrpt_act_PerC/SfV_Orf40"/>
</dbReference>
<gene>
    <name evidence="1" type="ORF">ABK905_09265</name>
</gene>
<name>A0AAU7QDB9_9GAMM</name>
<evidence type="ECO:0000313" key="1">
    <source>
        <dbReference type="EMBL" id="XBS71133.1"/>
    </source>
</evidence>
<protein>
    <submittedName>
        <fullName evidence="1">PerC family transcriptional regulator</fullName>
    </submittedName>
</protein>
<reference evidence="1" key="1">
    <citation type="submission" date="2024-06" db="EMBL/GenBank/DDBJ databases">
        <authorList>
            <person name="Coelho C."/>
            <person name="Bento M."/>
            <person name="Garcia E."/>
            <person name="Camelo A."/>
            <person name="Brandao I."/>
            <person name="Espirito Santo C."/>
            <person name="Trovao J."/>
            <person name="Verissimo A."/>
            <person name="Costa J."/>
            <person name="Tiago I."/>
        </authorList>
    </citation>
    <scope>NUCLEOTIDE SEQUENCE</scope>
    <source>
        <strain evidence="1">KWT182</strain>
    </source>
</reference>
<sequence length="82" mass="9375">MMTTFQKESALAEKLESQYQWRRAARQWLVVLDITPATNDHLREQIIARRAHCITYGNFFCGEYSGISEAHLVDLTNMGVAA</sequence>
<organism evidence="1">
    <name type="scientific">Acerihabitans sp. KWT182</name>
    <dbReference type="NCBI Taxonomy" id="3157919"/>
    <lineage>
        <taxon>Bacteria</taxon>
        <taxon>Pseudomonadati</taxon>
        <taxon>Pseudomonadota</taxon>
        <taxon>Gammaproteobacteria</taxon>
        <taxon>Enterobacterales</taxon>
        <taxon>Pectobacteriaceae</taxon>
        <taxon>Acerihabitans</taxon>
    </lineage>
</organism>